<keyword evidence="2" id="KW-0547">Nucleotide-binding</keyword>
<accession>A0A644V3Y7</accession>
<dbReference type="SUPFAM" id="SSF56059">
    <property type="entry name" value="Glutathione synthetase ATP-binding domain-like"/>
    <property type="match status" value="1"/>
</dbReference>
<dbReference type="Gene3D" id="3.30.470.20">
    <property type="entry name" value="ATP-grasp fold, B domain"/>
    <property type="match status" value="1"/>
</dbReference>
<name>A0A644V3Y7_9ZZZZ</name>
<dbReference type="EMBL" id="VSSQ01000207">
    <property type="protein sequence ID" value="MPL85532.1"/>
    <property type="molecule type" value="Genomic_DNA"/>
</dbReference>
<reference evidence="5" key="1">
    <citation type="submission" date="2019-08" db="EMBL/GenBank/DDBJ databases">
        <authorList>
            <person name="Kucharzyk K."/>
            <person name="Murdoch R.W."/>
            <person name="Higgins S."/>
            <person name="Loffler F."/>
        </authorList>
    </citation>
    <scope>NUCLEOTIDE SEQUENCE</scope>
</reference>
<comment type="caution">
    <text evidence="5">The sequence shown here is derived from an EMBL/GenBank/DDBJ whole genome shotgun (WGS) entry which is preliminary data.</text>
</comment>
<evidence type="ECO:0000313" key="5">
    <source>
        <dbReference type="EMBL" id="MPL85532.1"/>
    </source>
</evidence>
<evidence type="ECO:0000259" key="4">
    <source>
        <dbReference type="PROSITE" id="PS50975"/>
    </source>
</evidence>
<dbReference type="GO" id="GO:0005829">
    <property type="term" value="C:cytosol"/>
    <property type="evidence" value="ECO:0007669"/>
    <property type="project" value="TreeGrafter"/>
</dbReference>
<dbReference type="GO" id="GO:0016874">
    <property type="term" value="F:ligase activity"/>
    <property type="evidence" value="ECO:0007669"/>
    <property type="project" value="UniProtKB-KW"/>
</dbReference>
<evidence type="ECO:0000256" key="3">
    <source>
        <dbReference type="ARBA" id="ARBA00022840"/>
    </source>
</evidence>
<gene>
    <name evidence="5" type="ORF">SDC9_31501</name>
</gene>
<dbReference type="InterPro" id="IPR011761">
    <property type="entry name" value="ATP-grasp"/>
</dbReference>
<protein>
    <recommendedName>
        <fullName evidence="4">ATP-grasp domain-containing protein</fullName>
    </recommendedName>
</protein>
<dbReference type="PANTHER" id="PTHR43055">
    <property type="entry name" value="FORMATE-DEPENDENT PHOSPHORIBOSYLGLYCINAMIDE FORMYLTRANSFERASE"/>
    <property type="match status" value="1"/>
</dbReference>
<evidence type="ECO:0000256" key="1">
    <source>
        <dbReference type="ARBA" id="ARBA00022598"/>
    </source>
</evidence>
<dbReference type="PANTHER" id="PTHR43055:SF1">
    <property type="entry name" value="FORMATE-DEPENDENT PHOSPHORIBOSYLGLYCINAMIDE FORMYLTRANSFERASE"/>
    <property type="match status" value="1"/>
</dbReference>
<dbReference type="PROSITE" id="PS50975">
    <property type="entry name" value="ATP_GRASP"/>
    <property type="match status" value="1"/>
</dbReference>
<keyword evidence="3" id="KW-0067">ATP-binding</keyword>
<dbReference type="GO" id="GO:0005524">
    <property type="term" value="F:ATP binding"/>
    <property type="evidence" value="ECO:0007669"/>
    <property type="project" value="UniProtKB-KW"/>
</dbReference>
<keyword evidence="1" id="KW-0436">Ligase</keyword>
<dbReference type="InterPro" id="IPR003806">
    <property type="entry name" value="ATP-grasp_PylC-type"/>
</dbReference>
<dbReference type="Pfam" id="PF02655">
    <property type="entry name" value="ATP-grasp_3"/>
    <property type="match status" value="1"/>
</dbReference>
<organism evidence="5">
    <name type="scientific">bioreactor metagenome</name>
    <dbReference type="NCBI Taxonomy" id="1076179"/>
    <lineage>
        <taxon>unclassified sequences</taxon>
        <taxon>metagenomes</taxon>
        <taxon>ecological metagenomes</taxon>
    </lineage>
</organism>
<dbReference type="AlphaFoldDB" id="A0A644V3Y7"/>
<evidence type="ECO:0000256" key="2">
    <source>
        <dbReference type="ARBA" id="ARBA00022741"/>
    </source>
</evidence>
<feature type="domain" description="ATP-grasp" evidence="4">
    <location>
        <begin position="77"/>
        <end position="273"/>
    </location>
</feature>
<proteinExistence type="predicted"/>
<dbReference type="GO" id="GO:0046872">
    <property type="term" value="F:metal ion binding"/>
    <property type="evidence" value="ECO:0007669"/>
    <property type="project" value="InterPro"/>
</dbReference>
<sequence length="357" mass="38662">MKSVLVAGYTTRHVAASAARAGYDVYAVDHFCDQDLISCTKDHLAFDELEELPFAVEEMLERYPVDHVVTTSGAELLPVQKRLGTPAEVAERFMDKGKTQDFFEEIGVPVPRRLEKGEYPAMMKTLSGAGGWRNACVHSDAERGVWEAFVEHVPCMAQEPIAGQPASVSCLGTGTSALALCANEQILRGGDTCAYAFSGSLTPCRHPLAGRMMELAEKIVAASGCTGSVGVDFVLTDKEAYAIEINPRFQGTVETVETALGINLFSLHADACLGILPTKRPDPVRFAVRRILAAPRDITINTDLSVLRANITDIPYPGTSFEEGEVMFSVTGFGSTREGAFSSLDKHIRDALQLIKE</sequence>